<dbReference type="AlphaFoldDB" id="A0A3P7NYQ9"/>
<gene>
    <name evidence="1" type="ORF">DILT_LOCUS9193</name>
</gene>
<name>A0A3P7NYQ9_DIBLA</name>
<reference evidence="1 2" key="1">
    <citation type="submission" date="2018-11" db="EMBL/GenBank/DDBJ databases">
        <authorList>
            <consortium name="Pathogen Informatics"/>
        </authorList>
    </citation>
    <scope>NUCLEOTIDE SEQUENCE [LARGE SCALE GENOMIC DNA]</scope>
</reference>
<feature type="non-terminal residue" evidence="1">
    <location>
        <position position="1"/>
    </location>
</feature>
<protein>
    <submittedName>
        <fullName evidence="1">Uncharacterized protein</fullName>
    </submittedName>
</protein>
<accession>A0A3P7NYQ9</accession>
<evidence type="ECO:0000313" key="1">
    <source>
        <dbReference type="EMBL" id="VDN13362.1"/>
    </source>
</evidence>
<proteinExistence type="predicted"/>
<sequence length="115" mass="12806">VRPDIQFDELRKNAIRALTDFLGCRPLNDDNDFEDDQLLRAFFGLRFWIVDAGPGLSPVARHGGPFLRPSAFLDAAVFQRRQRQPAETSAPAGSLAHFQASVHYLSTANPVQPCK</sequence>
<dbReference type="EMBL" id="UYRU01056208">
    <property type="protein sequence ID" value="VDN13362.1"/>
    <property type="molecule type" value="Genomic_DNA"/>
</dbReference>
<organism evidence="1 2">
    <name type="scientific">Dibothriocephalus latus</name>
    <name type="common">Fish tapeworm</name>
    <name type="synonym">Diphyllobothrium latum</name>
    <dbReference type="NCBI Taxonomy" id="60516"/>
    <lineage>
        <taxon>Eukaryota</taxon>
        <taxon>Metazoa</taxon>
        <taxon>Spiralia</taxon>
        <taxon>Lophotrochozoa</taxon>
        <taxon>Platyhelminthes</taxon>
        <taxon>Cestoda</taxon>
        <taxon>Eucestoda</taxon>
        <taxon>Diphyllobothriidea</taxon>
        <taxon>Diphyllobothriidae</taxon>
        <taxon>Dibothriocephalus</taxon>
    </lineage>
</organism>
<evidence type="ECO:0000313" key="2">
    <source>
        <dbReference type="Proteomes" id="UP000281553"/>
    </source>
</evidence>
<dbReference type="Proteomes" id="UP000281553">
    <property type="component" value="Unassembled WGS sequence"/>
</dbReference>
<keyword evidence="2" id="KW-1185">Reference proteome</keyword>